<feature type="compositionally biased region" description="Pro residues" evidence="6">
    <location>
        <begin position="817"/>
        <end position="835"/>
    </location>
</feature>
<feature type="transmembrane region" description="Helical" evidence="7">
    <location>
        <begin position="35"/>
        <end position="55"/>
    </location>
</feature>
<gene>
    <name evidence="8" type="ORF">GCM10010238_50480</name>
</gene>
<keyword evidence="9" id="KW-1185">Reference proteome</keyword>
<feature type="transmembrane region" description="Helical" evidence="7">
    <location>
        <begin position="75"/>
        <end position="94"/>
    </location>
</feature>
<feature type="transmembrane region" description="Helical" evidence="7">
    <location>
        <begin position="778"/>
        <end position="796"/>
    </location>
</feature>
<evidence type="ECO:0000256" key="7">
    <source>
        <dbReference type="SAM" id="Phobius"/>
    </source>
</evidence>
<evidence type="ECO:0000256" key="5">
    <source>
        <dbReference type="ARBA" id="ARBA00023136"/>
    </source>
</evidence>
<feature type="transmembrane region" description="Helical" evidence="7">
    <location>
        <begin position="203"/>
        <end position="223"/>
    </location>
</feature>
<dbReference type="EMBL" id="BMSL01000018">
    <property type="protein sequence ID" value="GGS54974.1"/>
    <property type="molecule type" value="Genomic_DNA"/>
</dbReference>
<feature type="region of interest" description="Disordered" evidence="6">
    <location>
        <begin position="569"/>
        <end position="598"/>
    </location>
</feature>
<feature type="transmembrane region" description="Helical" evidence="7">
    <location>
        <begin position="177"/>
        <end position="197"/>
    </location>
</feature>
<feature type="compositionally biased region" description="Pro residues" evidence="6">
    <location>
        <begin position="472"/>
        <end position="486"/>
    </location>
</feature>
<feature type="transmembrane region" description="Helical" evidence="7">
    <location>
        <begin position="674"/>
        <end position="694"/>
    </location>
</feature>
<evidence type="ECO:0000256" key="1">
    <source>
        <dbReference type="ARBA" id="ARBA00004651"/>
    </source>
</evidence>
<feature type="transmembrane region" description="Helical" evidence="7">
    <location>
        <begin position="137"/>
        <end position="156"/>
    </location>
</feature>
<feature type="compositionally biased region" description="Low complexity" evidence="6">
    <location>
        <begin position="460"/>
        <end position="471"/>
    </location>
</feature>
<feature type="transmembrane region" description="Helical" evidence="7">
    <location>
        <begin position="276"/>
        <end position="301"/>
    </location>
</feature>
<evidence type="ECO:0000313" key="8">
    <source>
        <dbReference type="EMBL" id="GGS54974.1"/>
    </source>
</evidence>
<reference evidence="8" key="2">
    <citation type="submission" date="2020-09" db="EMBL/GenBank/DDBJ databases">
        <authorList>
            <person name="Sun Q."/>
            <person name="Ohkuma M."/>
        </authorList>
    </citation>
    <scope>NUCLEOTIDE SEQUENCE</scope>
    <source>
        <strain evidence="8">JCM 4234</strain>
    </source>
</reference>
<feature type="transmembrane region" description="Helical" evidence="7">
    <location>
        <begin position="646"/>
        <end position="667"/>
    </location>
</feature>
<keyword evidence="5 7" id="KW-0472">Membrane</keyword>
<feature type="region of interest" description="Disordered" evidence="6">
    <location>
        <begin position="435"/>
        <end position="495"/>
    </location>
</feature>
<name>A0A918GSI5_STRGD</name>
<dbReference type="PANTHER" id="PTHR30250:SF11">
    <property type="entry name" value="O-ANTIGEN TRANSPORTER-RELATED"/>
    <property type="match status" value="1"/>
</dbReference>
<evidence type="ECO:0008006" key="10">
    <source>
        <dbReference type="Google" id="ProtNLM"/>
    </source>
</evidence>
<evidence type="ECO:0000313" key="9">
    <source>
        <dbReference type="Proteomes" id="UP000653493"/>
    </source>
</evidence>
<evidence type="ECO:0000256" key="4">
    <source>
        <dbReference type="ARBA" id="ARBA00022989"/>
    </source>
</evidence>
<feature type="compositionally biased region" description="Basic and acidic residues" evidence="6">
    <location>
        <begin position="836"/>
        <end position="848"/>
    </location>
</feature>
<organism evidence="8 9">
    <name type="scientific">Streptomyces griseoviridis</name>
    <dbReference type="NCBI Taxonomy" id="45398"/>
    <lineage>
        <taxon>Bacteria</taxon>
        <taxon>Bacillati</taxon>
        <taxon>Actinomycetota</taxon>
        <taxon>Actinomycetes</taxon>
        <taxon>Kitasatosporales</taxon>
        <taxon>Streptomycetaceae</taxon>
        <taxon>Streptomyces</taxon>
    </lineage>
</organism>
<feature type="region of interest" description="Disordered" evidence="6">
    <location>
        <begin position="799"/>
        <end position="848"/>
    </location>
</feature>
<dbReference type="Proteomes" id="UP000653493">
    <property type="component" value="Unassembled WGS sequence"/>
</dbReference>
<feature type="transmembrane region" description="Helical" evidence="7">
    <location>
        <begin position="106"/>
        <end position="125"/>
    </location>
</feature>
<evidence type="ECO:0000256" key="2">
    <source>
        <dbReference type="ARBA" id="ARBA00022475"/>
    </source>
</evidence>
<protein>
    <recommendedName>
        <fullName evidence="10">Lipopolysaccharide biosynthesis protein</fullName>
    </recommendedName>
</protein>
<feature type="region of interest" description="Disordered" evidence="6">
    <location>
        <begin position="1"/>
        <end position="23"/>
    </location>
</feature>
<keyword evidence="2" id="KW-1003">Cell membrane</keyword>
<sequence length="848" mass="86466">MAEAQVRETAATRADGGGGGTAREARGGDSLFKNAYFLMLSTGVSAVLGLGFWLVSARYYTEEAVGQGSAAIAAMRLLASITATTMIGAVVRFVPRAGRATGALVWRAYAASSVVVALAAGAFLLTLDRWGDSYAPLGTPVAGTLFVAACVAWALLTLQDGVLTGLRKAEWVPAGNAAFSVGKLILLAVFASALPVLGIFVSWAVAIAFSTLPLGWLIFRRLIPRQAAADRDLEPPAYREMGRFLAGDSLGALFSLAMINLLPVMVAVRFTAAENGYFYVAYTVGGTMEFMAINMASSLTAHASHDPRRLADGVRGALRRMTVLLVPVVAFLVAFAPQILAPFDDDYAEHGSTVLRLLALGALPRIVVELYIGVLRVQGRTGVLAAVQGVMCALVLGSATVLFTPSGIAGAGWAVLLGMTVVAAGCVPGLRAALRGGGSGRRPGGGPGEGAGGGLGEGAGEVARGTSTAPGTPAPGTPTPGTPTPGTPAHGTSDCGTPACGTPAYGTRWARLNATAGYGTGWARRTAHEHGPPGGTPGEGREDTVTLFIGRPGYEREALAADPLAEIVRPPDAGDGEVPAATGAAGAGTASAEGAGEADRERPLRIGLWLVLGLASAACWTASRGLPWLDGASRAAPTGRELLARLPLTALVAGGVLLVVFAASVTLCARPGRLLPGAALGAALTALHAAPVALGREPEPVAGTFYRGTAGFLAEAVGLGGPEPLLRWAPPVLLLLCLVPLERLLAYAGGRLPWPGRWGALYLAAVAGWVWGQALAPVAPPLLLLLTLLALVLSTLRRPPASAPAPTPAPASGQRPDPTPGPEPTPGPVPASTPEPPHRSRPNDRSRD</sequence>
<proteinExistence type="predicted"/>
<dbReference type="AlphaFoldDB" id="A0A918GSI5"/>
<feature type="transmembrane region" description="Helical" evidence="7">
    <location>
        <begin position="384"/>
        <end position="404"/>
    </location>
</feature>
<dbReference type="GO" id="GO:0005886">
    <property type="term" value="C:plasma membrane"/>
    <property type="evidence" value="ECO:0007669"/>
    <property type="project" value="UniProtKB-SubCell"/>
</dbReference>
<reference evidence="8" key="1">
    <citation type="journal article" date="2014" name="Int. J. Syst. Evol. Microbiol.">
        <title>Complete genome sequence of Corynebacterium casei LMG S-19264T (=DSM 44701T), isolated from a smear-ripened cheese.</title>
        <authorList>
            <consortium name="US DOE Joint Genome Institute (JGI-PGF)"/>
            <person name="Walter F."/>
            <person name="Albersmeier A."/>
            <person name="Kalinowski J."/>
            <person name="Ruckert C."/>
        </authorList>
    </citation>
    <scope>NUCLEOTIDE SEQUENCE</scope>
    <source>
        <strain evidence="8">JCM 4234</strain>
    </source>
</reference>
<comment type="subcellular location">
    <subcellularLocation>
        <location evidence="1">Cell membrane</location>
        <topology evidence="1">Multi-pass membrane protein</topology>
    </subcellularLocation>
</comment>
<dbReference type="InterPro" id="IPR050833">
    <property type="entry name" value="Poly_Biosynth_Transport"/>
</dbReference>
<evidence type="ECO:0000256" key="3">
    <source>
        <dbReference type="ARBA" id="ARBA00022692"/>
    </source>
</evidence>
<feature type="transmembrane region" description="Helical" evidence="7">
    <location>
        <begin position="606"/>
        <end position="626"/>
    </location>
</feature>
<accession>A0A918GSI5</accession>
<dbReference type="PANTHER" id="PTHR30250">
    <property type="entry name" value="PST FAMILY PREDICTED COLANIC ACID TRANSPORTER"/>
    <property type="match status" value="1"/>
</dbReference>
<comment type="caution">
    <text evidence="8">The sequence shown here is derived from an EMBL/GenBank/DDBJ whole genome shotgun (WGS) entry which is preliminary data.</text>
</comment>
<keyword evidence="4 7" id="KW-1133">Transmembrane helix</keyword>
<keyword evidence="3 7" id="KW-0812">Transmembrane</keyword>
<feature type="transmembrane region" description="Helical" evidence="7">
    <location>
        <begin position="410"/>
        <end position="434"/>
    </location>
</feature>
<evidence type="ECO:0000256" key="6">
    <source>
        <dbReference type="SAM" id="MobiDB-lite"/>
    </source>
</evidence>
<feature type="transmembrane region" description="Helical" evidence="7">
    <location>
        <begin position="322"/>
        <end position="341"/>
    </location>
</feature>
<feature type="compositionally biased region" description="Gly residues" evidence="6">
    <location>
        <begin position="435"/>
        <end position="459"/>
    </location>
</feature>
<feature type="compositionally biased region" description="Low complexity" evidence="6">
    <location>
        <begin position="580"/>
        <end position="595"/>
    </location>
</feature>
<feature type="transmembrane region" description="Helical" evidence="7">
    <location>
        <begin position="244"/>
        <end position="270"/>
    </location>
</feature>
<feature type="transmembrane region" description="Helical" evidence="7">
    <location>
        <begin position="353"/>
        <end position="372"/>
    </location>
</feature>